<evidence type="ECO:0000256" key="2">
    <source>
        <dbReference type="ARBA" id="ARBA00012388"/>
    </source>
</evidence>
<feature type="domain" description="PAP-associated" evidence="6">
    <location>
        <begin position="297"/>
        <end position="353"/>
    </location>
</feature>
<dbReference type="Pfam" id="PF22600">
    <property type="entry name" value="MTPAP-like_central"/>
    <property type="match status" value="1"/>
</dbReference>
<evidence type="ECO:0000313" key="9">
    <source>
        <dbReference type="Proteomes" id="UP000007431"/>
    </source>
</evidence>
<sequence>MSRAGPSSSGSRSLLQRISSPPPLLDHNAASGPSHDNSRKRQRKRKRETPPPEMLYTPWLDLCRDQFSRCESAMDKLHYEILAYERYMAPTPQENEARSRTQSLIMNALRDLPCVGRLQLFGSSAIGIVTPTRYAQLYYTYASSECHVALSDLDMVNENSRLAQAGQPACIDALWAIGRRLRQRGIVSEFNVNKWARVPIITFATRPEFGPFDVDIGVNNVDGLNGVPIMQKYLRTMPALRPLLFVLKRFLGQRDLGNAAKSGLGGYGLMCLIVAFLKNNPQGRPQSYIDSPLEERSLGILLQDFLEFYGTKFDYEALYIAPEEGAYLPKEEGEEWLGDLEKAANRLVIKCPVTPGHDVARSAGRTAQIVDAFAAGLSIIQEANLADETILGALIGVPQKVIDRRVSLRHLVDSGGYGRTYVAPQYQPYAQPRRARPPSPPRGRYPPYRSHDRPPPSYKRPRHDYY</sequence>
<evidence type="ECO:0000313" key="8">
    <source>
        <dbReference type="EMBL" id="EFI91505.1"/>
    </source>
</evidence>
<dbReference type="STRING" id="578458.D8QKX3"/>
<dbReference type="InterPro" id="IPR002058">
    <property type="entry name" value="PAP_assoc"/>
</dbReference>
<comment type="similarity">
    <text evidence="1">Belongs to the DNA polymerase type-B-like family.</text>
</comment>
<evidence type="ECO:0000256" key="1">
    <source>
        <dbReference type="ARBA" id="ARBA00008593"/>
    </source>
</evidence>
<dbReference type="Gene3D" id="1.10.1410.10">
    <property type="match status" value="1"/>
</dbReference>
<keyword evidence="3" id="KW-0479">Metal-binding</keyword>
<evidence type="ECO:0000259" key="6">
    <source>
        <dbReference type="Pfam" id="PF03828"/>
    </source>
</evidence>
<dbReference type="FunCoup" id="D8QKX3">
    <property type="interactions" value="62"/>
</dbReference>
<feature type="region of interest" description="Disordered" evidence="5">
    <location>
        <begin position="422"/>
        <end position="466"/>
    </location>
</feature>
<dbReference type="GO" id="GO:0003729">
    <property type="term" value="F:mRNA binding"/>
    <property type="evidence" value="ECO:0007669"/>
    <property type="project" value="TreeGrafter"/>
</dbReference>
<name>D8QKX3_SCHCM</name>
<dbReference type="EMBL" id="GL377317">
    <property type="protein sequence ID" value="EFI91505.1"/>
    <property type="molecule type" value="Genomic_DNA"/>
</dbReference>
<evidence type="ECO:0000259" key="7">
    <source>
        <dbReference type="Pfam" id="PF22600"/>
    </source>
</evidence>
<dbReference type="VEuPathDB" id="FungiDB:SCHCODRAFT_02753665"/>
<feature type="compositionally biased region" description="Basic residues" evidence="5">
    <location>
        <begin position="38"/>
        <end position="47"/>
    </location>
</feature>
<dbReference type="HOGENOM" id="CLU_043842_0_0_1"/>
<protein>
    <recommendedName>
        <fullName evidence="2">polynucleotide adenylyltransferase</fullName>
        <ecNumber evidence="2">2.7.7.19</ecNumber>
    </recommendedName>
</protein>
<dbReference type="InterPro" id="IPR054708">
    <property type="entry name" value="MTPAP-like_central"/>
</dbReference>
<dbReference type="GO" id="GO:0005634">
    <property type="term" value="C:nucleus"/>
    <property type="evidence" value="ECO:0007669"/>
    <property type="project" value="TreeGrafter"/>
</dbReference>
<feature type="domain" description="Poly(A) RNA polymerase mitochondrial-like central palm" evidence="7">
    <location>
        <begin position="80"/>
        <end position="233"/>
    </location>
</feature>
<evidence type="ECO:0000256" key="4">
    <source>
        <dbReference type="ARBA" id="ARBA00022842"/>
    </source>
</evidence>
<dbReference type="InterPro" id="IPR043519">
    <property type="entry name" value="NT_sf"/>
</dbReference>
<dbReference type="EC" id="2.7.7.19" evidence="2"/>
<evidence type="ECO:0000256" key="5">
    <source>
        <dbReference type="SAM" id="MobiDB-lite"/>
    </source>
</evidence>
<feature type="compositionally biased region" description="Low complexity" evidence="5">
    <location>
        <begin position="1"/>
        <end position="19"/>
    </location>
</feature>
<accession>D8QKX3</accession>
<dbReference type="Gene3D" id="3.30.460.10">
    <property type="entry name" value="Beta Polymerase, domain 2"/>
    <property type="match status" value="1"/>
</dbReference>
<gene>
    <name evidence="8" type="ORF">SCHCODRAFT_114488</name>
</gene>
<keyword evidence="9" id="KW-1185">Reference proteome</keyword>
<dbReference type="OMA" id="LIGWLEM"/>
<reference evidence="8 9" key="1">
    <citation type="journal article" date="2010" name="Nat. Biotechnol.">
        <title>Genome sequence of the model mushroom Schizophyllum commune.</title>
        <authorList>
            <person name="Ohm R.A."/>
            <person name="de Jong J.F."/>
            <person name="Lugones L.G."/>
            <person name="Aerts A."/>
            <person name="Kothe E."/>
            <person name="Stajich J.E."/>
            <person name="de Vries R.P."/>
            <person name="Record E."/>
            <person name="Levasseur A."/>
            <person name="Baker S.E."/>
            <person name="Bartholomew K.A."/>
            <person name="Coutinho P.M."/>
            <person name="Erdmann S."/>
            <person name="Fowler T.J."/>
            <person name="Gathman A.C."/>
            <person name="Lombard V."/>
            <person name="Henrissat B."/>
            <person name="Knabe N."/>
            <person name="Kuees U."/>
            <person name="Lilly W.W."/>
            <person name="Lindquist E."/>
            <person name="Lucas S."/>
            <person name="Magnuson J.K."/>
            <person name="Piumi F."/>
            <person name="Raudaskoski M."/>
            <person name="Salamov A."/>
            <person name="Schmutz J."/>
            <person name="Schwarze F.W.M.R."/>
            <person name="vanKuyk P.A."/>
            <person name="Horton J.S."/>
            <person name="Grigoriev I.V."/>
            <person name="Woesten H.A.B."/>
        </authorList>
    </citation>
    <scope>NUCLEOTIDE SEQUENCE [LARGE SCALE GENOMIC DNA]</scope>
    <source>
        <strain evidence="9">H4-8 / FGSC 9210</strain>
    </source>
</reference>
<keyword evidence="4" id="KW-0460">Magnesium</keyword>
<dbReference type="InParanoid" id="D8QKX3"/>
<dbReference type="Pfam" id="PF03828">
    <property type="entry name" value="PAP_assoc"/>
    <property type="match status" value="1"/>
</dbReference>
<evidence type="ECO:0000256" key="3">
    <source>
        <dbReference type="ARBA" id="ARBA00022723"/>
    </source>
</evidence>
<feature type="region of interest" description="Disordered" evidence="5">
    <location>
        <begin position="1"/>
        <end position="53"/>
    </location>
</feature>
<dbReference type="SUPFAM" id="SSF81301">
    <property type="entry name" value="Nucleotidyltransferase"/>
    <property type="match status" value="1"/>
</dbReference>
<proteinExistence type="inferred from homology"/>
<dbReference type="SUPFAM" id="SSF81631">
    <property type="entry name" value="PAP/OAS1 substrate-binding domain"/>
    <property type="match status" value="1"/>
</dbReference>
<dbReference type="PANTHER" id="PTHR23092">
    <property type="entry name" value="POLY(A) RNA POLYMERASE"/>
    <property type="match status" value="1"/>
</dbReference>
<organism evidence="9">
    <name type="scientific">Schizophyllum commune (strain H4-8 / FGSC 9210)</name>
    <name type="common">Split gill fungus</name>
    <dbReference type="NCBI Taxonomy" id="578458"/>
    <lineage>
        <taxon>Eukaryota</taxon>
        <taxon>Fungi</taxon>
        <taxon>Dikarya</taxon>
        <taxon>Basidiomycota</taxon>
        <taxon>Agaricomycotina</taxon>
        <taxon>Agaricomycetes</taxon>
        <taxon>Agaricomycetidae</taxon>
        <taxon>Agaricales</taxon>
        <taxon>Schizophyllaceae</taxon>
        <taxon>Schizophyllum</taxon>
    </lineage>
</organism>
<feature type="compositionally biased region" description="Low complexity" evidence="5">
    <location>
        <begin position="423"/>
        <end position="432"/>
    </location>
</feature>
<feature type="non-terminal residue" evidence="8">
    <location>
        <position position="466"/>
    </location>
</feature>
<dbReference type="InterPro" id="IPR045862">
    <property type="entry name" value="Trf4-like"/>
</dbReference>
<dbReference type="GO" id="GO:0046872">
    <property type="term" value="F:metal ion binding"/>
    <property type="evidence" value="ECO:0007669"/>
    <property type="project" value="UniProtKB-KW"/>
</dbReference>
<dbReference type="eggNOG" id="KOG1906">
    <property type="taxonomic scope" value="Eukaryota"/>
</dbReference>
<dbReference type="PANTHER" id="PTHR23092:SF52">
    <property type="entry name" value="POLY(A) RNA POLYMERASE CID12"/>
    <property type="match status" value="1"/>
</dbReference>
<dbReference type="Proteomes" id="UP000007431">
    <property type="component" value="Unassembled WGS sequence"/>
</dbReference>
<dbReference type="GO" id="GO:1990817">
    <property type="term" value="F:poly(A) RNA polymerase activity"/>
    <property type="evidence" value="ECO:0007669"/>
    <property type="project" value="UniProtKB-EC"/>
</dbReference>
<dbReference type="GO" id="GO:0010605">
    <property type="term" value="P:negative regulation of macromolecule metabolic process"/>
    <property type="evidence" value="ECO:0007669"/>
    <property type="project" value="UniProtKB-ARBA"/>
</dbReference>
<dbReference type="AlphaFoldDB" id="D8QKX3"/>